<dbReference type="CDD" id="cd01949">
    <property type="entry name" value="GGDEF"/>
    <property type="match status" value="1"/>
</dbReference>
<dbReference type="SUPFAM" id="SSF141868">
    <property type="entry name" value="EAL domain-like"/>
    <property type="match status" value="1"/>
</dbReference>
<dbReference type="Gene3D" id="3.30.70.270">
    <property type="match status" value="1"/>
</dbReference>
<evidence type="ECO:0000259" key="5">
    <source>
        <dbReference type="PROSITE" id="PS50887"/>
    </source>
</evidence>
<evidence type="ECO:0000313" key="7">
    <source>
        <dbReference type="Proteomes" id="UP000244892"/>
    </source>
</evidence>
<dbReference type="InterPro" id="IPR001633">
    <property type="entry name" value="EAL_dom"/>
</dbReference>
<sequence length="806" mass="88174">MPAILRSLQARIVAVFLGLIVAIQVAAWWVIDEHIERNARKDIHAELQTAQRVLDRLLKQNDDNLRQATGVLASDYGFRAAIASGDADTVQSALANSAERVQATMAAYTDADFRLVAATDPRGARFVQAIERYARRNHEGQADTSLFEVIAGQPYQIVAVPVRAPAVIGWVGMAFAVGDTLLQDVKSLSGLDAALMQKQADAPWHTLMSTRQAAELRALGTAWQPEAADFDVRRQERHRTVRLNGAEFDTRAVPLPGVEGPAAVSALLMRSVDEALAPYEALQEVLLGLSLLGVAVFAVGSVITARHITTPLRVLSKSARRLEQGHYDDAVTLHSRDEIGELAQSFETMRVALQVRAREVRRLAYEDHLTDLPNREQFRLDLRAAVEATAATGEPCAVLMLDLDRFKHVNDVLGHRFGDRLLRAVAERLRHSVLYGRHAVLARLGGDEFAILLPGHGATEAQAVAAAILAAFEHPMTLDDHTVDLGAGIGIVVCPEHGRQADELLARAEVAMYAAKQRQAGVITYQAGLDSGSQESLTLLGELRHAVDHGQLRLFLQPKLDLRTGRVVGAEALIRWLHPERGMVPPMRFIPFAEQTGFIRVLSMWVLEAVADAAQALAARGHTLKIAVNLSTRDLMDQELPAKIESLLARHAIDPAGLVLEITESAIMDDPQRALGTLDRLHQMGLKLSIDDFGTGYSSLAYLKRLPVDELKIDRSFVMNMESDVQDAKIVRSTIDLAHNLGLTVVAEGIESVKALRILASLACDEAQGYFIARPMPADEFADWLAAWTPPDLRLETSLLEPTVVS</sequence>
<dbReference type="SUPFAM" id="SSF158472">
    <property type="entry name" value="HAMP domain-like"/>
    <property type="match status" value="1"/>
</dbReference>
<feature type="domain" description="GGDEF" evidence="5">
    <location>
        <begin position="394"/>
        <end position="530"/>
    </location>
</feature>
<dbReference type="InterPro" id="IPR003660">
    <property type="entry name" value="HAMP_dom"/>
</dbReference>
<dbReference type="InterPro" id="IPR043128">
    <property type="entry name" value="Rev_trsase/Diguanyl_cyclase"/>
</dbReference>
<dbReference type="Pfam" id="PF00990">
    <property type="entry name" value="GGDEF"/>
    <property type="match status" value="1"/>
</dbReference>
<dbReference type="Pfam" id="PF14827">
    <property type="entry name" value="dCache_3"/>
    <property type="match status" value="1"/>
</dbReference>
<reference evidence="6 7" key="1">
    <citation type="submission" date="2018-05" db="EMBL/GenBank/DDBJ databases">
        <title>complete genome sequence of Aquabacterium olei NBRC 110486.</title>
        <authorList>
            <person name="Tang B."/>
            <person name="Chang J."/>
            <person name="Zhang L."/>
            <person name="Yang H."/>
        </authorList>
    </citation>
    <scope>NUCLEOTIDE SEQUENCE [LARGE SCALE GENOMIC DNA]</scope>
    <source>
        <strain evidence="6 7">NBRC 110486</strain>
    </source>
</reference>
<keyword evidence="2" id="KW-0812">Transmembrane</keyword>
<gene>
    <name evidence="6" type="ORF">DEH84_16825</name>
</gene>
<dbReference type="NCBIfam" id="TIGR00254">
    <property type="entry name" value="GGDEF"/>
    <property type="match status" value="1"/>
</dbReference>
<dbReference type="PANTHER" id="PTHR44757:SF2">
    <property type="entry name" value="BIOFILM ARCHITECTURE MAINTENANCE PROTEIN MBAA"/>
    <property type="match status" value="1"/>
</dbReference>
<dbReference type="Gene3D" id="3.20.20.450">
    <property type="entry name" value="EAL domain"/>
    <property type="match status" value="1"/>
</dbReference>
<evidence type="ECO:0000259" key="4">
    <source>
        <dbReference type="PROSITE" id="PS50885"/>
    </source>
</evidence>
<keyword evidence="7" id="KW-1185">Reference proteome</keyword>
<dbReference type="InterPro" id="IPR052155">
    <property type="entry name" value="Biofilm_reg_signaling"/>
</dbReference>
<feature type="transmembrane region" description="Helical" evidence="2">
    <location>
        <begin position="12"/>
        <end position="31"/>
    </location>
</feature>
<dbReference type="Pfam" id="PF00563">
    <property type="entry name" value="EAL"/>
    <property type="match status" value="1"/>
</dbReference>
<dbReference type="PANTHER" id="PTHR44757">
    <property type="entry name" value="DIGUANYLATE CYCLASE DGCP"/>
    <property type="match status" value="1"/>
</dbReference>
<evidence type="ECO:0000256" key="1">
    <source>
        <dbReference type="SAM" id="Coils"/>
    </source>
</evidence>
<dbReference type="InterPro" id="IPR000160">
    <property type="entry name" value="GGDEF_dom"/>
</dbReference>
<dbReference type="PROSITE" id="PS50883">
    <property type="entry name" value="EAL"/>
    <property type="match status" value="1"/>
</dbReference>
<evidence type="ECO:0000259" key="3">
    <source>
        <dbReference type="PROSITE" id="PS50883"/>
    </source>
</evidence>
<proteinExistence type="predicted"/>
<dbReference type="Pfam" id="PF00672">
    <property type="entry name" value="HAMP"/>
    <property type="match status" value="1"/>
</dbReference>
<keyword evidence="2" id="KW-0472">Membrane</keyword>
<dbReference type="InterPro" id="IPR029150">
    <property type="entry name" value="dCache_3"/>
</dbReference>
<dbReference type="InterPro" id="IPR035919">
    <property type="entry name" value="EAL_sf"/>
</dbReference>
<dbReference type="GO" id="GO:0016020">
    <property type="term" value="C:membrane"/>
    <property type="evidence" value="ECO:0007669"/>
    <property type="project" value="InterPro"/>
</dbReference>
<keyword evidence="2" id="KW-1133">Transmembrane helix</keyword>
<dbReference type="PROSITE" id="PS50887">
    <property type="entry name" value="GGDEF"/>
    <property type="match status" value="1"/>
</dbReference>
<dbReference type="GO" id="GO:0007165">
    <property type="term" value="P:signal transduction"/>
    <property type="evidence" value="ECO:0007669"/>
    <property type="project" value="InterPro"/>
</dbReference>
<accession>A0A2U8FVS5</accession>
<evidence type="ECO:0000313" key="6">
    <source>
        <dbReference type="EMBL" id="AWI54898.1"/>
    </source>
</evidence>
<dbReference type="KEGG" id="aon:DEH84_16825"/>
<feature type="domain" description="EAL" evidence="3">
    <location>
        <begin position="536"/>
        <end position="789"/>
    </location>
</feature>
<dbReference type="CDD" id="cd06225">
    <property type="entry name" value="HAMP"/>
    <property type="match status" value="1"/>
</dbReference>
<dbReference type="SMART" id="SM00267">
    <property type="entry name" value="GGDEF"/>
    <property type="match status" value="1"/>
</dbReference>
<dbReference type="Proteomes" id="UP000244892">
    <property type="component" value="Chromosome"/>
</dbReference>
<dbReference type="AlphaFoldDB" id="A0A2U8FVS5"/>
<evidence type="ECO:0000256" key="2">
    <source>
        <dbReference type="SAM" id="Phobius"/>
    </source>
</evidence>
<dbReference type="FunFam" id="3.20.20.450:FF:000001">
    <property type="entry name" value="Cyclic di-GMP phosphodiesterase yahA"/>
    <property type="match status" value="1"/>
</dbReference>
<dbReference type="OrthoDB" id="9813903at2"/>
<dbReference type="RefSeq" id="WP_109038017.1">
    <property type="nucleotide sequence ID" value="NZ_CP029210.1"/>
</dbReference>
<dbReference type="SMART" id="SM00052">
    <property type="entry name" value="EAL"/>
    <property type="match status" value="1"/>
</dbReference>
<dbReference type="CDD" id="cd01948">
    <property type="entry name" value="EAL"/>
    <property type="match status" value="1"/>
</dbReference>
<keyword evidence="1" id="KW-0175">Coiled coil</keyword>
<dbReference type="Gene3D" id="6.10.340.10">
    <property type="match status" value="1"/>
</dbReference>
<protein>
    <submittedName>
        <fullName evidence="6">GGDEF domain-containing protein</fullName>
    </submittedName>
</protein>
<dbReference type="SMART" id="SM00304">
    <property type="entry name" value="HAMP"/>
    <property type="match status" value="1"/>
</dbReference>
<dbReference type="SUPFAM" id="SSF55073">
    <property type="entry name" value="Nucleotide cyclase"/>
    <property type="match status" value="1"/>
</dbReference>
<dbReference type="InterPro" id="IPR029787">
    <property type="entry name" value="Nucleotide_cyclase"/>
</dbReference>
<organism evidence="6 7">
    <name type="scientific">Aquabacterium olei</name>
    <dbReference type="NCBI Taxonomy" id="1296669"/>
    <lineage>
        <taxon>Bacteria</taxon>
        <taxon>Pseudomonadati</taxon>
        <taxon>Pseudomonadota</taxon>
        <taxon>Betaproteobacteria</taxon>
        <taxon>Burkholderiales</taxon>
        <taxon>Aquabacterium</taxon>
    </lineage>
</organism>
<feature type="domain" description="HAMP" evidence="4">
    <location>
        <begin position="306"/>
        <end position="358"/>
    </location>
</feature>
<name>A0A2U8FVS5_9BURK</name>
<dbReference type="PROSITE" id="PS50885">
    <property type="entry name" value="HAMP"/>
    <property type="match status" value="1"/>
</dbReference>
<feature type="coiled-coil region" evidence="1">
    <location>
        <begin position="40"/>
        <end position="67"/>
    </location>
</feature>
<dbReference type="EMBL" id="CP029210">
    <property type="protein sequence ID" value="AWI54898.1"/>
    <property type="molecule type" value="Genomic_DNA"/>
</dbReference>